<reference evidence="1 2" key="1">
    <citation type="journal article" date="2015" name="Mol. Plant Microbe Interact.">
        <title>Genome, transcriptome, and functional analyses of Penicillium expansum provide new insights into secondary metabolism and pathogenicity.</title>
        <authorList>
            <person name="Ballester A.R."/>
            <person name="Marcet-Houben M."/>
            <person name="Levin E."/>
            <person name="Sela N."/>
            <person name="Selma-Lazaro C."/>
            <person name="Carmona L."/>
            <person name="Wisniewski M."/>
            <person name="Droby S."/>
            <person name="Gonzalez-Candelas L."/>
            <person name="Gabaldon T."/>
        </authorList>
    </citation>
    <scope>NUCLEOTIDE SEQUENCE [LARGE SCALE GENOMIC DNA]</scope>
    <source>
        <strain evidence="1 2">PHI-1</strain>
    </source>
</reference>
<evidence type="ECO:0000313" key="1">
    <source>
        <dbReference type="EMBL" id="KGO66034.1"/>
    </source>
</evidence>
<name>A0A0A2KE00_PENIT</name>
<dbReference type="EMBL" id="JQGA01001455">
    <property type="protein sequence ID" value="KGO66034.1"/>
    <property type="molecule type" value="Genomic_DNA"/>
</dbReference>
<dbReference type="Proteomes" id="UP000030104">
    <property type="component" value="Unassembled WGS sequence"/>
</dbReference>
<dbReference type="PANTHER" id="PTHR38699">
    <property type="entry name" value="CHROMOSOME 1, WHOLE GENOME SHOTGUN SEQUENCE"/>
    <property type="match status" value="1"/>
</dbReference>
<dbReference type="OMA" id="GWRHWNR"/>
<dbReference type="AlphaFoldDB" id="A0A0A2KE00"/>
<dbReference type="PhylomeDB" id="A0A0A2KE00"/>
<dbReference type="HOGENOM" id="CLU_101474_0_0_1"/>
<dbReference type="InterPro" id="IPR013898">
    <property type="entry name" value="Atg43"/>
</dbReference>
<sequence>MADHAMDIPQIIQSASINHNPDPVHDLNPATAASEKQPVVVGPDSEINSIASDIVHPSRVIRPVHRRQTLPPLPDLRFEQSYLASIKDADTWGRVAWITTRDQVLLPLIQGTVWTLALSGWRFWNRNASVSGHTLGSRVRRWWYEVNNWHLPQLGSTRDPKLASQVEDVKMETLTLEEFLQFYTAQFSNAGSD</sequence>
<proteinExistence type="predicted"/>
<dbReference type="OrthoDB" id="2430343at2759"/>
<dbReference type="GO" id="GO:0140580">
    <property type="term" value="F:mitochondrion autophagosome adaptor activity"/>
    <property type="evidence" value="ECO:0007669"/>
    <property type="project" value="InterPro"/>
</dbReference>
<evidence type="ECO:0000313" key="2">
    <source>
        <dbReference type="Proteomes" id="UP000030104"/>
    </source>
</evidence>
<accession>A0A0A2KE00</accession>
<dbReference type="GO" id="GO:0000423">
    <property type="term" value="P:mitophagy"/>
    <property type="evidence" value="ECO:0007669"/>
    <property type="project" value="InterPro"/>
</dbReference>
<organism evidence="1 2">
    <name type="scientific">Penicillium italicum</name>
    <name type="common">Blue mold</name>
    <dbReference type="NCBI Taxonomy" id="40296"/>
    <lineage>
        <taxon>Eukaryota</taxon>
        <taxon>Fungi</taxon>
        <taxon>Dikarya</taxon>
        <taxon>Ascomycota</taxon>
        <taxon>Pezizomycotina</taxon>
        <taxon>Eurotiomycetes</taxon>
        <taxon>Eurotiomycetidae</taxon>
        <taxon>Eurotiales</taxon>
        <taxon>Aspergillaceae</taxon>
        <taxon>Penicillium</taxon>
    </lineage>
</organism>
<comment type="caution">
    <text evidence="1">The sequence shown here is derived from an EMBL/GenBank/DDBJ whole genome shotgun (WGS) entry which is preliminary data.</text>
</comment>
<gene>
    <name evidence="1" type="ORF">PITC_052340</name>
</gene>
<keyword evidence="2" id="KW-1185">Reference proteome</keyword>
<dbReference type="PANTHER" id="PTHR38699:SF1">
    <property type="entry name" value="MITOPHAGY RECEPTOR ATG43"/>
    <property type="match status" value="1"/>
</dbReference>
<dbReference type="STRING" id="40296.A0A0A2KE00"/>
<evidence type="ECO:0008006" key="3">
    <source>
        <dbReference type="Google" id="ProtNLM"/>
    </source>
</evidence>
<protein>
    <recommendedName>
        <fullName evidence="3">DUF1770 domain-containing protein</fullName>
    </recommendedName>
</protein>
<dbReference type="Pfam" id="PF08589">
    <property type="entry name" value="ATG43"/>
    <property type="match status" value="1"/>
</dbReference>